<protein>
    <submittedName>
        <fullName evidence="3">Uncharacterized protein</fullName>
    </submittedName>
</protein>
<keyword evidence="2" id="KW-0812">Transmembrane</keyword>
<keyword evidence="2" id="KW-1133">Transmembrane helix</keyword>
<feature type="region of interest" description="Disordered" evidence="1">
    <location>
        <begin position="347"/>
        <end position="377"/>
    </location>
</feature>
<comment type="caution">
    <text evidence="3">The sequence shown here is derived from an EMBL/GenBank/DDBJ whole genome shotgun (WGS) entry which is preliminary data.</text>
</comment>
<evidence type="ECO:0000313" key="3">
    <source>
        <dbReference type="EMBL" id="PZO52104.1"/>
    </source>
</evidence>
<evidence type="ECO:0000313" key="4">
    <source>
        <dbReference type="Proteomes" id="UP000249794"/>
    </source>
</evidence>
<evidence type="ECO:0000256" key="1">
    <source>
        <dbReference type="SAM" id="MobiDB-lite"/>
    </source>
</evidence>
<proteinExistence type="predicted"/>
<feature type="transmembrane region" description="Helical" evidence="2">
    <location>
        <begin position="147"/>
        <end position="165"/>
    </location>
</feature>
<gene>
    <name evidence="3" type="ORF">DCF15_14090</name>
</gene>
<sequence>MELYNGLLLAAHSYSSSYLNSFLAQIAQVGNPEIDTLQAVPVGVPVGVPVAVQGPQVVIAVLSGVILAFGFQLLLTNLSMAAGVSYVAHSGSSSGSDSDSSDDGGTSIKTIGLAFGLWTLITVSLALFFACWLAVRLNLYPDPWTGAITGLVIWALYFSLLTWFSSTAVGSLIGSVVKSATSGFQAMVGTATAAIGAKSASNEMVHTAEAAAAAIRRELTTGLDTSGIQDSLQEYVAGLRSNEVDVSSVEEEFERLIRDSDVAKADRDALPEVDSSMFEKLLSDRSNLSKEETKRLAKRLQSVWERNTGSSKGMNELMAFVASATGGQLASKGLGDQLSSLIAEMRQSRTPGDQGRQGSGQDNSNDNNSDDSSKGPVQQVLAQGMNTLIGMVMGKLDLSDMDASKLIGQIKSAQSEIQGGVAGQSGNLPSQLRDAAVHDDNLIKADAESYLHHAYLSELKSPELEENFRNVLYDTDADETEMRHQLAGISRKTFVNVLSARGMLTHSEISDIATRLEVIRQDVLKNVTFAEAAAAEKRVRQQMESFFKYSPASELSSDMGDRAFKALIEEEPLDGDYLRERLGHIDADYFRQFLLTRNDVAAHETAEHYAQILERIIADAEGVDKAAKVRLQQQQQSIEDYLRSTGKDELNPEGIKRELKLLMSEPDQGISSIRSRVSRFDRDTFVKLLAQRPEFSEGDVNQVIDSVEENWVSAIHTPQKVTAQAQAKYDEATTAIADYLRSTGKPELSPAGIKRDLQKLMDNPKVGARAIRFRLSKMDRDTLVQLLSQRDDLSEAEVNDAIDNTLSTIQGLIRSPRRFVRRAKVTSQRKALSFQSALEDYLSNTNKEALNPEGVKRDLKLLLSDPKLGASKLGDRLSQMDDSTMVALLAQRPDMTEDEAAEVVARIADVRHQVKDQIRSIQRSIESVIDSIFARIRQYLESLDRPELDYYGIKRDMRTLFDDPQAGFTAMRDRLSQFDRDTLVALVSSHERISERDANRVIDQIESARDSVLGKAQRVEQQIEGRLHSIKVQTQKQIEDTKVAAEAAAWWLFATALISAIVSAVGGVLAV</sequence>
<dbReference type="AlphaFoldDB" id="A0A2W4X4F9"/>
<feature type="transmembrane region" description="Helical" evidence="2">
    <location>
        <begin position="1048"/>
        <end position="1070"/>
    </location>
</feature>
<evidence type="ECO:0000256" key="2">
    <source>
        <dbReference type="SAM" id="Phobius"/>
    </source>
</evidence>
<organism evidence="3 4">
    <name type="scientific">Phormidesmis priestleyi</name>
    <dbReference type="NCBI Taxonomy" id="268141"/>
    <lineage>
        <taxon>Bacteria</taxon>
        <taxon>Bacillati</taxon>
        <taxon>Cyanobacteriota</taxon>
        <taxon>Cyanophyceae</taxon>
        <taxon>Leptolyngbyales</taxon>
        <taxon>Leptolyngbyaceae</taxon>
        <taxon>Phormidesmis</taxon>
    </lineage>
</organism>
<dbReference type="Proteomes" id="UP000249794">
    <property type="component" value="Unassembled WGS sequence"/>
</dbReference>
<accession>A0A2W4X4F9</accession>
<reference evidence="3 4" key="2">
    <citation type="submission" date="2018-06" db="EMBL/GenBank/DDBJ databases">
        <title>Metagenomic assembly of (sub)arctic Cyanobacteria and their associated microbiome from non-axenic cultures.</title>
        <authorList>
            <person name="Baurain D."/>
        </authorList>
    </citation>
    <scope>NUCLEOTIDE SEQUENCE [LARGE SCALE GENOMIC DNA]</scope>
    <source>
        <strain evidence="3">ULC027bin1</strain>
    </source>
</reference>
<feature type="transmembrane region" description="Helical" evidence="2">
    <location>
        <begin position="57"/>
        <end position="75"/>
    </location>
</feature>
<feature type="transmembrane region" description="Helical" evidence="2">
    <location>
        <begin position="111"/>
        <end position="135"/>
    </location>
</feature>
<reference evidence="4" key="1">
    <citation type="submission" date="2018-04" db="EMBL/GenBank/DDBJ databases">
        <authorList>
            <person name="Cornet L."/>
        </authorList>
    </citation>
    <scope>NUCLEOTIDE SEQUENCE [LARGE SCALE GENOMIC DNA]</scope>
</reference>
<keyword evidence="2" id="KW-0472">Membrane</keyword>
<name>A0A2W4X4F9_9CYAN</name>
<dbReference type="EMBL" id="QBMP01000153">
    <property type="protein sequence ID" value="PZO52104.1"/>
    <property type="molecule type" value="Genomic_DNA"/>
</dbReference>